<protein>
    <submittedName>
        <fullName evidence="1">Uncharacterized protein</fullName>
    </submittedName>
</protein>
<evidence type="ECO:0000313" key="1">
    <source>
        <dbReference type="EMBL" id="TFZ40191.1"/>
    </source>
</evidence>
<dbReference type="OrthoDB" id="2738at2"/>
<dbReference type="Proteomes" id="UP000298381">
    <property type="component" value="Unassembled WGS sequence"/>
</dbReference>
<dbReference type="EMBL" id="SRIB01000006">
    <property type="protein sequence ID" value="TFZ40191.1"/>
    <property type="molecule type" value="Genomic_DNA"/>
</dbReference>
<proteinExistence type="predicted"/>
<accession>A0A4Z0D396</accession>
<keyword evidence="2" id="KW-1185">Reference proteome</keyword>
<organism evidence="1 2">
    <name type="scientific">Soehngenia longivitae</name>
    <dbReference type="NCBI Taxonomy" id="2562294"/>
    <lineage>
        <taxon>Bacteria</taxon>
        <taxon>Bacillati</taxon>
        <taxon>Bacillota</taxon>
        <taxon>Tissierellia</taxon>
        <taxon>Tissierellales</taxon>
        <taxon>Tissierellaceae</taxon>
        <taxon>Soehngenia</taxon>
    </lineage>
</organism>
<reference evidence="1 2" key="1">
    <citation type="submission" date="2019-03" db="EMBL/GenBank/DDBJ databases">
        <title>Draft genome sequence data and analysis of a Fermenting Bacterium, Soehngenia longevitae strain 1933PT, isolated from petroleum reservoir in Azerbaijan.</title>
        <authorList>
            <person name="Grouzdev D.S."/>
            <person name="Bidzhieva S.K."/>
            <person name="Sokolova D.S."/>
            <person name="Tourova T.P."/>
            <person name="Poltaraus A.B."/>
            <person name="Nazina T.N."/>
        </authorList>
    </citation>
    <scope>NUCLEOTIDE SEQUENCE [LARGE SCALE GENOMIC DNA]</scope>
    <source>
        <strain evidence="1 2">1933P</strain>
    </source>
</reference>
<dbReference type="AlphaFoldDB" id="A0A4Z0D396"/>
<name>A0A4Z0D396_9FIRM</name>
<comment type="caution">
    <text evidence="1">The sequence shown here is derived from an EMBL/GenBank/DDBJ whole genome shotgun (WGS) entry which is preliminary data.</text>
</comment>
<sequence>MEFYEKLNLLMSITNTKNSSLAHYLKLDPSYISRLRRGERKFPNNIEYIDMIALYFTKMLKIESEKDSKAFKENIIQWLSDENDESIDSILIRYVNLGNEENKKHIMTERIDKSMIQKDFEVYFGIEGKREAALKFLNLVIEEEKPQTLLLFSDENLSWLIDDLNFFREWSILMHEVIEKGNEIEIIHTITRNFDEMLSAIRGWMPFYLTGHVKPYYYPKKRDGVFQRTLFVASNTAAIEATSVFYEIKNTANILTFDKKTIDALKREYLNYKALCKPLAEIFTEKTKIQYYMKLFEFEKTQRNTVFKSSYPSILTMPIELYNSISDKQTLNLPKDLIDIYEENILKLPETLNKNSFTEILESDILESKEDFSKNKPYNFLSGKDLYHSSEELLLHLKNCIYLLENHPDYNLMLLTGENVRNYNFYLKEGVGLFVWDANDNGVVIYFDEENIVEAFWDYINYELKLDKLNKDVKEKVINTLKEKI</sequence>
<dbReference type="RefSeq" id="WP_135270964.1">
    <property type="nucleotide sequence ID" value="NZ_SRIB01000006.1"/>
</dbReference>
<gene>
    <name evidence="1" type="ORF">E4100_05095</name>
</gene>
<evidence type="ECO:0000313" key="2">
    <source>
        <dbReference type="Proteomes" id="UP000298381"/>
    </source>
</evidence>